<feature type="transmembrane region" description="Helical" evidence="2">
    <location>
        <begin position="154"/>
        <end position="175"/>
    </location>
</feature>
<gene>
    <name evidence="4" type="ORF">SAMN06264867_103265</name>
</gene>
<feature type="region of interest" description="Disordered" evidence="1">
    <location>
        <begin position="1"/>
        <end position="22"/>
    </location>
</feature>
<keyword evidence="2" id="KW-1133">Transmembrane helix</keyword>
<accession>A0A521C2T8</accession>
<evidence type="ECO:0000313" key="5">
    <source>
        <dbReference type="Proteomes" id="UP000319712"/>
    </source>
</evidence>
<name>A0A521C2T8_9EURY</name>
<feature type="domain" description="DUF7344" evidence="3">
    <location>
        <begin position="49"/>
        <end position="128"/>
    </location>
</feature>
<keyword evidence="2" id="KW-0812">Transmembrane</keyword>
<protein>
    <recommendedName>
        <fullName evidence="3">DUF7344 domain-containing protein</fullName>
    </recommendedName>
</protein>
<sequence>MIAKPDGDAHDPNEIRPETTRTGLVDADTAAGADRTDIEEASIGFDQLFEILKNERRRRVLRYLIEVDGEVTLSEIAEEIAARETEKDVKQITSQERKRVYVGLYQCHLPKMDDYGAISYNKPRGRIETGEHTSLFQRYVCEDRDSDESEWTRYHSMLSLGIVLLLAVPVLIGVVVSSATVQVGVALLVGTLVGVSAIRFVK</sequence>
<evidence type="ECO:0000256" key="2">
    <source>
        <dbReference type="SAM" id="Phobius"/>
    </source>
</evidence>
<dbReference type="EMBL" id="FXTD01000003">
    <property type="protein sequence ID" value="SMO53772.1"/>
    <property type="molecule type" value="Genomic_DNA"/>
</dbReference>
<keyword evidence="2" id="KW-0472">Membrane</keyword>
<dbReference type="Pfam" id="PF24035">
    <property type="entry name" value="DUF7344"/>
    <property type="match status" value="1"/>
</dbReference>
<dbReference type="Proteomes" id="UP000319712">
    <property type="component" value="Unassembled WGS sequence"/>
</dbReference>
<dbReference type="AlphaFoldDB" id="A0A521C2T8"/>
<evidence type="ECO:0000313" key="4">
    <source>
        <dbReference type="EMBL" id="SMO53772.1"/>
    </source>
</evidence>
<proteinExistence type="predicted"/>
<dbReference type="InterPro" id="IPR036388">
    <property type="entry name" value="WH-like_DNA-bd_sf"/>
</dbReference>
<reference evidence="4 5" key="1">
    <citation type="submission" date="2017-05" db="EMBL/GenBank/DDBJ databases">
        <authorList>
            <person name="Varghese N."/>
            <person name="Submissions S."/>
        </authorList>
    </citation>
    <scope>NUCLEOTIDE SEQUENCE [LARGE SCALE GENOMIC DNA]</scope>
    <source>
        <strain evidence="4 5">DSM 19504</strain>
    </source>
</reference>
<evidence type="ECO:0000256" key="1">
    <source>
        <dbReference type="SAM" id="MobiDB-lite"/>
    </source>
</evidence>
<organism evidence="4 5">
    <name type="scientific">Halorubrum cibi</name>
    <dbReference type="NCBI Taxonomy" id="413815"/>
    <lineage>
        <taxon>Archaea</taxon>
        <taxon>Methanobacteriati</taxon>
        <taxon>Methanobacteriota</taxon>
        <taxon>Stenosarchaea group</taxon>
        <taxon>Halobacteria</taxon>
        <taxon>Halobacteriales</taxon>
        <taxon>Haloferacaceae</taxon>
        <taxon>Halorubrum</taxon>
    </lineage>
</organism>
<feature type="transmembrane region" description="Helical" evidence="2">
    <location>
        <begin position="181"/>
        <end position="201"/>
    </location>
</feature>
<dbReference type="InterPro" id="IPR055768">
    <property type="entry name" value="DUF7344"/>
</dbReference>
<feature type="compositionally biased region" description="Basic and acidic residues" evidence="1">
    <location>
        <begin position="1"/>
        <end position="19"/>
    </location>
</feature>
<keyword evidence="5" id="KW-1185">Reference proteome</keyword>
<evidence type="ECO:0000259" key="3">
    <source>
        <dbReference type="Pfam" id="PF24035"/>
    </source>
</evidence>
<dbReference type="Gene3D" id="1.10.10.10">
    <property type="entry name" value="Winged helix-like DNA-binding domain superfamily/Winged helix DNA-binding domain"/>
    <property type="match status" value="1"/>
</dbReference>
<dbReference type="RefSeq" id="WP_246066448.1">
    <property type="nucleotide sequence ID" value="NZ_FXTD01000003.1"/>
</dbReference>